<evidence type="ECO:0000313" key="3">
    <source>
        <dbReference type="Proteomes" id="UP000295705"/>
    </source>
</evidence>
<evidence type="ECO:0000256" key="1">
    <source>
        <dbReference type="SAM" id="MobiDB-lite"/>
    </source>
</evidence>
<dbReference type="RefSeq" id="WP_166660177.1">
    <property type="nucleotide sequence ID" value="NZ_BAABHR010000018.1"/>
</dbReference>
<proteinExistence type="predicted"/>
<sequence>MIARARAEHIAISPVVEACLHLLAADEIAAASVREPSTPRASTNGTSRHRVSR</sequence>
<gene>
    <name evidence="2" type="ORF">EV188_115107</name>
</gene>
<feature type="region of interest" description="Disordered" evidence="1">
    <location>
        <begin position="33"/>
        <end position="53"/>
    </location>
</feature>
<dbReference type="Proteomes" id="UP000295705">
    <property type="component" value="Unassembled WGS sequence"/>
</dbReference>
<accession>A0A4R6UMS5</accession>
<organism evidence="2 3">
    <name type="scientific">Actinomycetospora succinea</name>
    <dbReference type="NCBI Taxonomy" id="663603"/>
    <lineage>
        <taxon>Bacteria</taxon>
        <taxon>Bacillati</taxon>
        <taxon>Actinomycetota</taxon>
        <taxon>Actinomycetes</taxon>
        <taxon>Pseudonocardiales</taxon>
        <taxon>Pseudonocardiaceae</taxon>
        <taxon>Actinomycetospora</taxon>
    </lineage>
</organism>
<dbReference type="AlphaFoldDB" id="A0A4R6UMS5"/>
<keyword evidence="3" id="KW-1185">Reference proteome</keyword>
<name>A0A4R6UMS5_9PSEU</name>
<dbReference type="EMBL" id="SNYO01000015">
    <property type="protein sequence ID" value="TDQ46733.1"/>
    <property type="molecule type" value="Genomic_DNA"/>
</dbReference>
<comment type="caution">
    <text evidence="2">The sequence shown here is derived from an EMBL/GenBank/DDBJ whole genome shotgun (WGS) entry which is preliminary data.</text>
</comment>
<reference evidence="2 3" key="1">
    <citation type="submission" date="2019-03" db="EMBL/GenBank/DDBJ databases">
        <title>Genomic Encyclopedia of Type Strains, Phase IV (KMG-IV): sequencing the most valuable type-strain genomes for metagenomic binning, comparative biology and taxonomic classification.</title>
        <authorList>
            <person name="Goeker M."/>
        </authorList>
    </citation>
    <scope>NUCLEOTIDE SEQUENCE [LARGE SCALE GENOMIC DNA]</scope>
    <source>
        <strain evidence="2 3">DSM 45775</strain>
    </source>
</reference>
<protein>
    <submittedName>
        <fullName evidence="2">Uncharacterized protein</fullName>
    </submittedName>
</protein>
<evidence type="ECO:0000313" key="2">
    <source>
        <dbReference type="EMBL" id="TDQ46733.1"/>
    </source>
</evidence>